<proteinExistence type="predicted"/>
<evidence type="ECO:0000313" key="2">
    <source>
        <dbReference type="EMBL" id="KAJ8314016.1"/>
    </source>
</evidence>
<evidence type="ECO:0000259" key="1">
    <source>
        <dbReference type="PROSITE" id="PS50227"/>
    </source>
</evidence>
<keyword evidence="3" id="KW-1185">Reference proteome</keyword>
<organism evidence="2 3">
    <name type="scientific">Tegillarca granosa</name>
    <name type="common">Malaysian cockle</name>
    <name type="synonym">Anadara granosa</name>
    <dbReference type="NCBI Taxonomy" id="220873"/>
    <lineage>
        <taxon>Eukaryota</taxon>
        <taxon>Metazoa</taxon>
        <taxon>Spiralia</taxon>
        <taxon>Lophotrochozoa</taxon>
        <taxon>Mollusca</taxon>
        <taxon>Bivalvia</taxon>
        <taxon>Autobranchia</taxon>
        <taxon>Pteriomorphia</taxon>
        <taxon>Arcoida</taxon>
        <taxon>Arcoidea</taxon>
        <taxon>Arcidae</taxon>
        <taxon>Tegillarca</taxon>
    </lineage>
</organism>
<evidence type="ECO:0000313" key="3">
    <source>
        <dbReference type="Proteomes" id="UP001217089"/>
    </source>
</evidence>
<gene>
    <name evidence="2" type="ORF">KUTeg_008577</name>
</gene>
<dbReference type="InterPro" id="IPR001879">
    <property type="entry name" value="GPCR_2_extracellular_dom"/>
</dbReference>
<sequence>MQLGSVSVSSKDGLCRTKEKYLKPTDYNIYSCGKCYTYLFHKQQAIAFLDRLLIPHNQKVLVTIPDYKNTSRTHEICSILTEDECQRWLSCCRSADNCCQRQLSSSLPDLNTTCGRTWDGWGCWDDADAGSKNYLACPLFIQHSLPTQAYKTNQSNGLLYNV</sequence>
<dbReference type="Proteomes" id="UP001217089">
    <property type="component" value="Unassembled WGS sequence"/>
</dbReference>
<dbReference type="Gene3D" id="4.10.1240.10">
    <property type="entry name" value="GPCR, family 2, extracellular hormone receptor domain"/>
    <property type="match status" value="1"/>
</dbReference>
<dbReference type="InterPro" id="IPR017983">
    <property type="entry name" value="GPCR_2_secretin-like_CS"/>
</dbReference>
<protein>
    <recommendedName>
        <fullName evidence="1">G-protein coupled receptors family 2 profile 1 domain-containing protein</fullName>
    </recommendedName>
</protein>
<accession>A0ABQ9F9K0</accession>
<feature type="domain" description="G-protein coupled receptors family 2 profile 1" evidence="1">
    <location>
        <begin position="98"/>
        <end position="157"/>
    </location>
</feature>
<dbReference type="InterPro" id="IPR036445">
    <property type="entry name" value="GPCR_2_extracell_dom_sf"/>
</dbReference>
<dbReference type="Pfam" id="PF02793">
    <property type="entry name" value="HRM"/>
    <property type="match status" value="1"/>
</dbReference>
<name>A0ABQ9F9K0_TEGGR</name>
<comment type="caution">
    <text evidence="2">The sequence shown here is derived from an EMBL/GenBank/DDBJ whole genome shotgun (WGS) entry which is preliminary data.</text>
</comment>
<dbReference type="EMBL" id="JARBDR010000342">
    <property type="protein sequence ID" value="KAJ8314016.1"/>
    <property type="molecule type" value="Genomic_DNA"/>
</dbReference>
<dbReference type="PROSITE" id="PS00649">
    <property type="entry name" value="G_PROTEIN_RECEP_F2_1"/>
    <property type="match status" value="1"/>
</dbReference>
<dbReference type="PROSITE" id="PS50227">
    <property type="entry name" value="G_PROTEIN_RECEP_F2_3"/>
    <property type="match status" value="1"/>
</dbReference>
<dbReference type="SUPFAM" id="SSF111418">
    <property type="entry name" value="Hormone receptor domain"/>
    <property type="match status" value="1"/>
</dbReference>
<reference evidence="2 3" key="1">
    <citation type="submission" date="2022-12" db="EMBL/GenBank/DDBJ databases">
        <title>Chromosome-level genome of Tegillarca granosa.</title>
        <authorList>
            <person name="Kim J."/>
        </authorList>
    </citation>
    <scope>NUCLEOTIDE SEQUENCE [LARGE SCALE GENOMIC DNA]</scope>
    <source>
        <strain evidence="2">Teg-2019</strain>
        <tissue evidence="2">Adductor muscle</tissue>
    </source>
</reference>